<dbReference type="EMBL" id="DF977461">
    <property type="protein sequence ID" value="GAP88829.2"/>
    <property type="molecule type" value="Genomic_DNA"/>
</dbReference>
<evidence type="ECO:0000256" key="3">
    <source>
        <dbReference type="ARBA" id="ARBA00022475"/>
    </source>
</evidence>
<comment type="subcellular location">
    <subcellularLocation>
        <location evidence="2">Cell membrane</location>
        <topology evidence="2">Multi-pass membrane protein</topology>
    </subcellularLocation>
</comment>
<keyword evidence="4 10" id="KW-0812">Transmembrane</keyword>
<dbReference type="OrthoDB" id="409792at2759"/>
<evidence type="ECO:0000256" key="8">
    <source>
        <dbReference type="ARBA" id="ARBA00035585"/>
    </source>
</evidence>
<dbReference type="Proteomes" id="UP000054516">
    <property type="component" value="Unassembled WGS sequence"/>
</dbReference>
<dbReference type="GO" id="GO:0005886">
    <property type="term" value="C:plasma membrane"/>
    <property type="evidence" value="ECO:0007669"/>
    <property type="project" value="UniProtKB-SubCell"/>
</dbReference>
<dbReference type="PANTHER" id="PTHR28259">
    <property type="entry name" value="FLUORIDE EXPORT PROTEIN 1-RELATED"/>
    <property type="match status" value="1"/>
</dbReference>
<evidence type="ECO:0000256" key="6">
    <source>
        <dbReference type="ARBA" id="ARBA00023136"/>
    </source>
</evidence>
<comment type="function">
    <text evidence="1">Fluoride channel required for the rapid expulsion of cytoplasmic fluoride.</text>
</comment>
<organism evidence="11">
    <name type="scientific">Rosellinia necatrix</name>
    <name type="common">White root-rot fungus</name>
    <dbReference type="NCBI Taxonomy" id="77044"/>
    <lineage>
        <taxon>Eukaryota</taxon>
        <taxon>Fungi</taxon>
        <taxon>Dikarya</taxon>
        <taxon>Ascomycota</taxon>
        <taxon>Pezizomycotina</taxon>
        <taxon>Sordariomycetes</taxon>
        <taxon>Xylariomycetidae</taxon>
        <taxon>Xylariales</taxon>
        <taxon>Xylariaceae</taxon>
        <taxon>Rosellinia</taxon>
    </lineage>
</organism>
<feature type="transmembrane region" description="Helical" evidence="10">
    <location>
        <begin position="319"/>
        <end position="342"/>
    </location>
</feature>
<evidence type="ECO:0000256" key="10">
    <source>
        <dbReference type="SAM" id="Phobius"/>
    </source>
</evidence>
<accession>A0A1W2TKQ4</accession>
<feature type="transmembrane region" description="Helical" evidence="10">
    <location>
        <begin position="228"/>
        <end position="253"/>
    </location>
</feature>
<dbReference type="PANTHER" id="PTHR28259:SF1">
    <property type="entry name" value="FLUORIDE EXPORT PROTEIN 1-RELATED"/>
    <property type="match status" value="1"/>
</dbReference>
<evidence type="ECO:0000313" key="12">
    <source>
        <dbReference type="Proteomes" id="UP000054516"/>
    </source>
</evidence>
<keyword evidence="3" id="KW-1003">Cell membrane</keyword>
<feature type="transmembrane region" description="Helical" evidence="10">
    <location>
        <begin position="451"/>
        <end position="473"/>
    </location>
</feature>
<evidence type="ECO:0000256" key="1">
    <source>
        <dbReference type="ARBA" id="ARBA00002598"/>
    </source>
</evidence>
<keyword evidence="6 10" id="KW-0472">Membrane</keyword>
<feature type="transmembrane region" description="Helical" evidence="10">
    <location>
        <begin position="273"/>
        <end position="298"/>
    </location>
</feature>
<protein>
    <recommendedName>
        <fullName evidence="13">CrcB-like protein</fullName>
    </recommendedName>
</protein>
<dbReference type="GO" id="GO:1903425">
    <property type="term" value="F:fluoride transmembrane transporter activity"/>
    <property type="evidence" value="ECO:0007669"/>
    <property type="project" value="TreeGrafter"/>
</dbReference>
<evidence type="ECO:0000313" key="11">
    <source>
        <dbReference type="EMBL" id="GAP88829.2"/>
    </source>
</evidence>
<feature type="transmembrane region" description="Helical" evidence="10">
    <location>
        <begin position="354"/>
        <end position="372"/>
    </location>
</feature>
<keyword evidence="12" id="KW-1185">Reference proteome</keyword>
<evidence type="ECO:0008006" key="13">
    <source>
        <dbReference type="Google" id="ProtNLM"/>
    </source>
</evidence>
<comment type="similarity">
    <text evidence="7">Belongs to the fluoride channel Fluc/FEX (TC 1.A.43) family.</text>
</comment>
<sequence length="486" mass="51888">MAQSPGSAVPRTPSGATSDLDAGDPVLPPTIPHAGPLLETTPGYEVPASYLNLPEVGAAPTLQDRNELSRLDSHSAEELAAPRLGRHDVPHQKDSPAERHQHIPSIQLPEAKDTVTPRWATELYTVSHLILFALFGTLARLGLQALTFYPGAPIPFSSVWPNFAGSLIIGFLTEDRILFRPEGDVTPTYDQQISGFRKDEEAGSPDSQRVAQDIAAAKKAHLVVKKTLPLYIGLATGFCGSFTSFSSFIRDIFLALSNDLPMPGGVDTSRNGGYSFLALLAVIIGTVSLSLAGLHVGAHLADALEPVTPSLRYPFSRKIIDPLAVVLGWGSWIGAIILSILPPDRYSNPGASEIWRGSATFALVFAPLGCLARFYASARLNGRFVAFPLGTFAVNVVGTAILGLAWDIAHVPRGGVIGCQVLQGVEDGFCGCLTTVSTWAVELTALTYRKAYVYGLVSILSALVLLIAIMGGLRWSQDFSVLLCIH</sequence>
<evidence type="ECO:0000256" key="7">
    <source>
        <dbReference type="ARBA" id="ARBA00035120"/>
    </source>
</evidence>
<evidence type="ECO:0000256" key="9">
    <source>
        <dbReference type="SAM" id="MobiDB-lite"/>
    </source>
</evidence>
<keyword evidence="5 10" id="KW-1133">Transmembrane helix</keyword>
<proteinExistence type="inferred from homology"/>
<comment type="catalytic activity">
    <reaction evidence="8">
        <text>fluoride(in) = fluoride(out)</text>
        <dbReference type="Rhea" id="RHEA:76159"/>
        <dbReference type="ChEBI" id="CHEBI:17051"/>
    </reaction>
    <physiologicalReaction direction="left-to-right" evidence="8">
        <dbReference type="Rhea" id="RHEA:76160"/>
    </physiologicalReaction>
</comment>
<feature type="region of interest" description="Disordered" evidence="9">
    <location>
        <begin position="1"/>
        <end position="41"/>
    </location>
</feature>
<dbReference type="STRING" id="77044.A0A1W2TKQ4"/>
<evidence type="ECO:0000256" key="4">
    <source>
        <dbReference type="ARBA" id="ARBA00022692"/>
    </source>
</evidence>
<dbReference type="OMA" id="CYDLQHV"/>
<reference evidence="11" key="1">
    <citation type="submission" date="2016-03" db="EMBL/GenBank/DDBJ databases">
        <title>Draft genome sequence of Rosellinia necatrix.</title>
        <authorList>
            <person name="Kanematsu S."/>
        </authorList>
    </citation>
    <scope>NUCLEOTIDE SEQUENCE [LARGE SCALE GENOMIC DNA]</scope>
    <source>
        <strain evidence="11">W97</strain>
    </source>
</reference>
<feature type="transmembrane region" description="Helical" evidence="10">
    <location>
        <begin position="384"/>
        <end position="406"/>
    </location>
</feature>
<evidence type="ECO:0000256" key="5">
    <source>
        <dbReference type="ARBA" id="ARBA00022989"/>
    </source>
</evidence>
<dbReference type="InterPro" id="IPR003691">
    <property type="entry name" value="FluC"/>
</dbReference>
<name>A0A1W2TKQ4_ROSNE</name>
<evidence type="ECO:0000256" key="2">
    <source>
        <dbReference type="ARBA" id="ARBA00004651"/>
    </source>
</evidence>
<dbReference type="Pfam" id="PF02537">
    <property type="entry name" value="CRCB"/>
    <property type="match status" value="2"/>
</dbReference>
<feature type="compositionally biased region" description="Basic and acidic residues" evidence="9">
    <location>
        <begin position="85"/>
        <end position="101"/>
    </location>
</feature>
<dbReference type="AlphaFoldDB" id="A0A1W2TKQ4"/>
<feature type="region of interest" description="Disordered" evidence="9">
    <location>
        <begin position="79"/>
        <end position="109"/>
    </location>
</feature>
<gene>
    <name evidence="11" type="ORF">SAMD00023353_1600080</name>
</gene>